<gene>
    <name evidence="1" type="ORF">PJ311_14100</name>
</gene>
<dbReference type="RefSeq" id="WP_271341534.1">
    <property type="nucleotide sequence ID" value="NZ_JAQKAB010000009.1"/>
</dbReference>
<keyword evidence="2" id="KW-1185">Reference proteome</keyword>
<evidence type="ECO:0000313" key="2">
    <source>
        <dbReference type="Proteomes" id="UP001211894"/>
    </source>
</evidence>
<dbReference type="Proteomes" id="UP001211894">
    <property type="component" value="Unassembled WGS sequence"/>
</dbReference>
<organism evidence="1 2">
    <name type="scientific">Bacillus changyiensis</name>
    <dbReference type="NCBI Taxonomy" id="3004103"/>
    <lineage>
        <taxon>Bacteria</taxon>
        <taxon>Bacillati</taxon>
        <taxon>Bacillota</taxon>
        <taxon>Bacilli</taxon>
        <taxon>Bacillales</taxon>
        <taxon>Bacillaceae</taxon>
        <taxon>Bacillus</taxon>
    </lineage>
</organism>
<accession>A0ABT4X6A0</accession>
<name>A0ABT4X6A0_9BACI</name>
<proteinExistence type="predicted"/>
<reference evidence="1 2" key="1">
    <citation type="submission" date="2023-01" db="EMBL/GenBank/DDBJ databases">
        <title>Bacillus changyiensis sp. nov., isolated from a coastal deposit.</title>
        <authorList>
            <person name="Xiao G."/>
            <person name="Lai Q."/>
            <person name="Hu Z."/>
            <person name="Shao Z."/>
        </authorList>
    </citation>
    <scope>NUCLEOTIDE SEQUENCE [LARGE SCALE GENOMIC DNA]</scope>
    <source>
        <strain evidence="1 2">CLL-7-23</strain>
    </source>
</reference>
<evidence type="ECO:0008006" key="3">
    <source>
        <dbReference type="Google" id="ProtNLM"/>
    </source>
</evidence>
<evidence type="ECO:0000313" key="1">
    <source>
        <dbReference type="EMBL" id="MDA7027715.1"/>
    </source>
</evidence>
<comment type="caution">
    <text evidence="1">The sequence shown here is derived from an EMBL/GenBank/DDBJ whole genome shotgun (WGS) entry which is preliminary data.</text>
</comment>
<dbReference type="EMBL" id="JAQKAB010000009">
    <property type="protein sequence ID" value="MDA7027715.1"/>
    <property type="molecule type" value="Genomic_DNA"/>
</dbReference>
<protein>
    <recommendedName>
        <fullName evidence="3">Spore coat protein</fullName>
    </recommendedName>
</protein>
<sequence length="89" mass="10666">MPHKMSSQLEHHLMQANLYGLLAKKYEYVDPAKHIHFYQKYFEHVQQVEALYMGMHKKHLDNDMNMNMNMNMPMQSPMNNWPYPTNVPG</sequence>